<dbReference type="SUPFAM" id="SSF56784">
    <property type="entry name" value="HAD-like"/>
    <property type="match status" value="1"/>
</dbReference>
<comment type="cofactor">
    <cofactor evidence="3">
        <name>Mg(2+)</name>
        <dbReference type="ChEBI" id="CHEBI:18420"/>
    </cofactor>
    <text evidence="3">Divalent metal ions. Mg(2+) is the most effective.</text>
</comment>
<feature type="active site" description="Proton donor" evidence="1">
    <location>
        <position position="22"/>
    </location>
</feature>
<evidence type="ECO:0000256" key="1">
    <source>
        <dbReference type="PIRSR" id="PIRSR000915-1"/>
    </source>
</evidence>
<reference evidence="4" key="1">
    <citation type="submission" date="2021-02" db="EMBL/GenBank/DDBJ databases">
        <authorList>
            <person name="Dougan E. K."/>
            <person name="Rhodes N."/>
            <person name="Thang M."/>
            <person name="Chan C."/>
        </authorList>
    </citation>
    <scope>NUCLEOTIDE SEQUENCE</scope>
</reference>
<evidence type="ECO:0000256" key="3">
    <source>
        <dbReference type="PIRSR" id="PIRSR000915-3"/>
    </source>
</evidence>
<comment type="caution">
    <text evidence="4">The sequence shown here is derived from an EMBL/GenBank/DDBJ whole genome shotgun (WGS) entry which is preliminary data.</text>
</comment>
<gene>
    <name evidence="4" type="ORF">PGLA2088_LOCUS36528</name>
</gene>
<dbReference type="InterPro" id="IPR006357">
    <property type="entry name" value="HAD-SF_hydro_IIA"/>
</dbReference>
<dbReference type="Pfam" id="PF13242">
    <property type="entry name" value="Hydrolase_like"/>
    <property type="match status" value="1"/>
</dbReference>
<dbReference type="Proteomes" id="UP000626109">
    <property type="component" value="Unassembled WGS sequence"/>
</dbReference>
<feature type="non-terminal residue" evidence="4">
    <location>
        <position position="1"/>
    </location>
</feature>
<dbReference type="EMBL" id="CAJNNW010032175">
    <property type="protein sequence ID" value="CAE8711546.1"/>
    <property type="molecule type" value="Genomic_DNA"/>
</dbReference>
<protein>
    <recommendedName>
        <fullName evidence="6">Phosphoglycolate phosphatase</fullName>
    </recommendedName>
</protein>
<feature type="binding site" evidence="3">
    <location>
        <position position="256"/>
    </location>
    <ligand>
        <name>Mg(2+)</name>
        <dbReference type="ChEBI" id="CHEBI:18420"/>
    </ligand>
</feature>
<evidence type="ECO:0000313" key="5">
    <source>
        <dbReference type="Proteomes" id="UP000626109"/>
    </source>
</evidence>
<dbReference type="PANTHER" id="PTHR19288">
    <property type="entry name" value="4-NITROPHENYLPHOSPHATASE-RELATED"/>
    <property type="match status" value="1"/>
</dbReference>
<dbReference type="GO" id="GO:0016791">
    <property type="term" value="F:phosphatase activity"/>
    <property type="evidence" value="ECO:0007669"/>
    <property type="project" value="TreeGrafter"/>
</dbReference>
<dbReference type="PANTHER" id="PTHR19288:SF46">
    <property type="entry name" value="HALOACID DEHALOGENASE-LIKE HYDROLASE DOMAIN-CONTAINING PROTEIN 2"/>
    <property type="match status" value="1"/>
</dbReference>
<evidence type="ECO:0000256" key="2">
    <source>
        <dbReference type="PIRSR" id="PIRSR000915-2"/>
    </source>
</evidence>
<dbReference type="Gene3D" id="3.40.50.1000">
    <property type="entry name" value="HAD superfamily/HAD-like"/>
    <property type="match status" value="2"/>
</dbReference>
<dbReference type="NCBIfam" id="TIGR01460">
    <property type="entry name" value="HAD-SF-IIA"/>
    <property type="match status" value="1"/>
</dbReference>
<dbReference type="GO" id="GO:0005737">
    <property type="term" value="C:cytoplasm"/>
    <property type="evidence" value="ECO:0007669"/>
    <property type="project" value="TreeGrafter"/>
</dbReference>
<feature type="binding site" evidence="3">
    <location>
        <position position="22"/>
    </location>
    <ligand>
        <name>Mg(2+)</name>
        <dbReference type="ChEBI" id="CHEBI:18420"/>
    </ligand>
</feature>
<keyword evidence="3" id="KW-0479">Metal-binding</keyword>
<feature type="active site" description="Nucleophile" evidence="1">
    <location>
        <position position="20"/>
    </location>
</feature>
<dbReference type="InterPro" id="IPR036412">
    <property type="entry name" value="HAD-like_sf"/>
</dbReference>
<dbReference type="InterPro" id="IPR023214">
    <property type="entry name" value="HAD_sf"/>
</dbReference>
<organism evidence="4 5">
    <name type="scientific">Polarella glacialis</name>
    <name type="common">Dinoflagellate</name>
    <dbReference type="NCBI Taxonomy" id="89957"/>
    <lineage>
        <taxon>Eukaryota</taxon>
        <taxon>Sar</taxon>
        <taxon>Alveolata</taxon>
        <taxon>Dinophyceae</taxon>
        <taxon>Suessiales</taxon>
        <taxon>Suessiaceae</taxon>
        <taxon>Polarella</taxon>
    </lineage>
</organism>
<proteinExistence type="predicted"/>
<feature type="binding site" evidence="3">
    <location>
        <position position="20"/>
    </location>
    <ligand>
        <name>Mg(2+)</name>
        <dbReference type="ChEBI" id="CHEBI:18420"/>
    </ligand>
</feature>
<dbReference type="AlphaFoldDB" id="A0A813KX91"/>
<sequence>ASQQKSVATLLGDCDAFLFDCDGTLYHAGEVIPHVAEAIGHLRSLGKAVFFVTNTSSRSREQLQAKLQALGVPCEAEECVPSGVFTASYLRQAHPSAVRLYVVGGGGLVDELQKEGFICTGGPAEDDEKFTEEGFKSLADAVGEEMFDGVVVGWDTALTYRKVAKSALVFQRHPEAFFYATNDDAADRVGGWMLPGNGPLLGAIEAACAACAPERRDREPPFGAKAVVLGKPNPAYARKIAEWHRVDLRRAVMVGDRLDTDIAMGQQAGMRSLLVLT</sequence>
<dbReference type="GO" id="GO:0046872">
    <property type="term" value="F:metal ion binding"/>
    <property type="evidence" value="ECO:0007669"/>
    <property type="project" value="UniProtKB-KW"/>
</dbReference>
<keyword evidence="3" id="KW-0460">Magnesium</keyword>
<dbReference type="PIRSF" id="PIRSF000915">
    <property type="entry name" value="PGP-type_phosphatase"/>
    <property type="match status" value="1"/>
</dbReference>
<accession>A0A813KX91</accession>
<feature type="non-terminal residue" evidence="4">
    <location>
        <position position="277"/>
    </location>
</feature>
<name>A0A813KX91_POLGL</name>
<dbReference type="Pfam" id="PF13344">
    <property type="entry name" value="Hydrolase_6"/>
    <property type="match status" value="1"/>
</dbReference>
<feature type="binding site" evidence="2">
    <location>
        <position position="231"/>
    </location>
    <ligand>
        <name>substrate</name>
    </ligand>
</feature>
<evidence type="ECO:0008006" key="6">
    <source>
        <dbReference type="Google" id="ProtNLM"/>
    </source>
</evidence>
<evidence type="ECO:0000313" key="4">
    <source>
        <dbReference type="EMBL" id="CAE8711546.1"/>
    </source>
</evidence>